<evidence type="ECO:0000259" key="8">
    <source>
        <dbReference type="PROSITE" id="PS51078"/>
    </source>
</evidence>
<proteinExistence type="predicted"/>
<comment type="caution">
    <text evidence="9">The sequence shown here is derived from an EMBL/GenBank/DDBJ whole genome shotgun (WGS) entry which is preliminary data.</text>
</comment>
<dbReference type="EMBL" id="WEGI01000011">
    <property type="protein sequence ID" value="MQY29365.1"/>
    <property type="molecule type" value="Genomic_DNA"/>
</dbReference>
<sequence>MSEQPRSGTQAVDRALHVLNCFAGTDPELSVSELAQRARLPVSTTHRLAQALVRGGLLEQDLGTDRYRVGSGLADLAGPALARLGFDTVAQAGIEAVAPHVYALAAGIRITVNLNVADRAESVSVLQARPPVWFCANQVQTARRPLYASAAGRAMLAFAPGDRMPAPVRQSLHGVRRTGFAVEEIDAAEPVRSVAVPILSADRQVWGALSVQARSVRLNDELVRTVVPAMRQLAGRLSPYFHAEAAAHTSE</sequence>
<dbReference type="InterPro" id="IPR036390">
    <property type="entry name" value="WH_DNA-bd_sf"/>
</dbReference>
<keyword evidence="2" id="KW-0805">Transcription regulation</keyword>
<dbReference type="Gene3D" id="1.10.10.10">
    <property type="entry name" value="Winged helix-like DNA-binding domain superfamily/Winged helix DNA-binding domain"/>
    <property type="match status" value="1"/>
</dbReference>
<dbReference type="PANTHER" id="PTHR30136">
    <property type="entry name" value="HELIX-TURN-HELIX TRANSCRIPTIONAL REGULATOR, ICLR FAMILY"/>
    <property type="match status" value="1"/>
</dbReference>
<dbReference type="PROSITE" id="PS51077">
    <property type="entry name" value="HTH_ICLR"/>
    <property type="match status" value="1"/>
</dbReference>
<keyword evidence="10" id="KW-1185">Reference proteome</keyword>
<reference evidence="9 10" key="1">
    <citation type="submission" date="2019-10" db="EMBL/GenBank/DDBJ databases">
        <title>Nocardia macrotermitis sp. nov. and Nocardia aurantia sp. nov., isolated from the gut of fungus growing-termite Macrotermes natalensis.</title>
        <authorList>
            <person name="Benndorf R."/>
            <person name="Schwitalla J."/>
            <person name="Martin K."/>
            <person name="De Beer W."/>
            <person name="Kaster A.-K."/>
            <person name="Vollmers J."/>
            <person name="Poulsen M."/>
            <person name="Beemelmanns C."/>
        </authorList>
    </citation>
    <scope>NUCLEOTIDE SEQUENCE [LARGE SCALE GENOMIC DNA]</scope>
    <source>
        <strain evidence="9 10">RB56</strain>
    </source>
</reference>
<keyword evidence="3" id="KW-0238">DNA-binding</keyword>
<evidence type="ECO:0000256" key="1">
    <source>
        <dbReference type="ARBA" id="ARBA00022798"/>
    </source>
</evidence>
<dbReference type="GO" id="GO:0003677">
    <property type="term" value="F:DNA binding"/>
    <property type="evidence" value="ECO:0007669"/>
    <property type="project" value="UniProtKB-KW"/>
</dbReference>
<dbReference type="AlphaFoldDB" id="A0A7K0DUC9"/>
<dbReference type="Gene3D" id="3.30.450.40">
    <property type="match status" value="2"/>
</dbReference>
<comment type="function">
    <text evidence="5">May be an activator protein for the gylABX operon.</text>
</comment>
<dbReference type="Proteomes" id="UP000431401">
    <property type="component" value="Unassembled WGS sequence"/>
</dbReference>
<evidence type="ECO:0000256" key="5">
    <source>
        <dbReference type="ARBA" id="ARBA00058938"/>
    </source>
</evidence>
<keyword evidence="1" id="KW-0319">Glycerol metabolism</keyword>
<dbReference type="SMART" id="SM00346">
    <property type="entry name" value="HTH_ICLR"/>
    <property type="match status" value="1"/>
</dbReference>
<organism evidence="9 10">
    <name type="scientific">Nocardia aurantia</name>
    <dbReference type="NCBI Taxonomy" id="2585199"/>
    <lineage>
        <taxon>Bacteria</taxon>
        <taxon>Bacillati</taxon>
        <taxon>Actinomycetota</taxon>
        <taxon>Actinomycetes</taxon>
        <taxon>Mycobacteriales</taxon>
        <taxon>Nocardiaceae</taxon>
        <taxon>Nocardia</taxon>
    </lineage>
</organism>
<dbReference type="GO" id="GO:0006071">
    <property type="term" value="P:glycerol metabolic process"/>
    <property type="evidence" value="ECO:0007669"/>
    <property type="project" value="UniProtKB-KW"/>
</dbReference>
<protein>
    <recommendedName>
        <fullName evidence="6">Glycerol operon regulatory protein</fullName>
    </recommendedName>
</protein>
<evidence type="ECO:0000313" key="10">
    <source>
        <dbReference type="Proteomes" id="UP000431401"/>
    </source>
</evidence>
<dbReference type="PANTHER" id="PTHR30136:SF24">
    <property type="entry name" value="HTH-TYPE TRANSCRIPTIONAL REPRESSOR ALLR"/>
    <property type="match status" value="1"/>
</dbReference>
<feature type="domain" description="IclR-ED" evidence="8">
    <location>
        <begin position="80"/>
        <end position="243"/>
    </location>
</feature>
<feature type="domain" description="HTH iclR-type" evidence="7">
    <location>
        <begin position="9"/>
        <end position="71"/>
    </location>
</feature>
<evidence type="ECO:0000313" key="9">
    <source>
        <dbReference type="EMBL" id="MQY29365.1"/>
    </source>
</evidence>
<dbReference type="GO" id="GO:0045892">
    <property type="term" value="P:negative regulation of DNA-templated transcription"/>
    <property type="evidence" value="ECO:0007669"/>
    <property type="project" value="TreeGrafter"/>
</dbReference>
<dbReference type="InterPro" id="IPR029016">
    <property type="entry name" value="GAF-like_dom_sf"/>
</dbReference>
<dbReference type="GO" id="GO:0003700">
    <property type="term" value="F:DNA-binding transcription factor activity"/>
    <property type="evidence" value="ECO:0007669"/>
    <property type="project" value="TreeGrafter"/>
</dbReference>
<evidence type="ECO:0000256" key="2">
    <source>
        <dbReference type="ARBA" id="ARBA00023015"/>
    </source>
</evidence>
<dbReference type="SUPFAM" id="SSF46785">
    <property type="entry name" value="Winged helix' DNA-binding domain"/>
    <property type="match status" value="1"/>
</dbReference>
<dbReference type="SUPFAM" id="SSF55781">
    <property type="entry name" value="GAF domain-like"/>
    <property type="match status" value="1"/>
</dbReference>
<accession>A0A7K0DUC9</accession>
<dbReference type="Pfam" id="PF09339">
    <property type="entry name" value="HTH_IclR"/>
    <property type="match status" value="1"/>
</dbReference>
<dbReference type="InterPro" id="IPR050707">
    <property type="entry name" value="HTH_MetabolicPath_Reg"/>
</dbReference>
<evidence type="ECO:0000256" key="6">
    <source>
        <dbReference type="ARBA" id="ARBA00070406"/>
    </source>
</evidence>
<evidence type="ECO:0000256" key="4">
    <source>
        <dbReference type="ARBA" id="ARBA00023163"/>
    </source>
</evidence>
<evidence type="ECO:0000259" key="7">
    <source>
        <dbReference type="PROSITE" id="PS51077"/>
    </source>
</evidence>
<dbReference type="FunFam" id="1.10.10.10:FF:000056">
    <property type="entry name" value="IclR family transcriptional regulator"/>
    <property type="match status" value="1"/>
</dbReference>
<dbReference type="InterPro" id="IPR005471">
    <property type="entry name" value="Tscrpt_reg_IclR_N"/>
</dbReference>
<dbReference type="RefSeq" id="WP_194290976.1">
    <property type="nucleotide sequence ID" value="NZ_WEGI01000011.1"/>
</dbReference>
<keyword evidence="4" id="KW-0804">Transcription</keyword>
<evidence type="ECO:0000256" key="3">
    <source>
        <dbReference type="ARBA" id="ARBA00023125"/>
    </source>
</evidence>
<dbReference type="PROSITE" id="PS51078">
    <property type="entry name" value="ICLR_ED"/>
    <property type="match status" value="1"/>
</dbReference>
<dbReference type="InterPro" id="IPR036388">
    <property type="entry name" value="WH-like_DNA-bd_sf"/>
</dbReference>
<name>A0A7K0DUC9_9NOCA</name>
<dbReference type="Pfam" id="PF01614">
    <property type="entry name" value="IclR_C"/>
    <property type="match status" value="1"/>
</dbReference>
<dbReference type="InterPro" id="IPR014757">
    <property type="entry name" value="Tscrpt_reg_IclR_C"/>
</dbReference>
<gene>
    <name evidence="9" type="primary">kdgR_3</name>
    <name evidence="9" type="ORF">NRB56_49550</name>
</gene>